<reference evidence="11 12" key="1">
    <citation type="submission" date="2019-03" db="EMBL/GenBank/DDBJ databases">
        <title>Genomic Encyclopedia of Type Strains, Phase IV (KMG-IV): sequencing the most valuable type-strain genomes for metagenomic binning, comparative biology and taxonomic classification.</title>
        <authorList>
            <person name="Goeker M."/>
        </authorList>
    </citation>
    <scope>NUCLEOTIDE SEQUENCE [LARGE SCALE GENOMIC DNA]</scope>
    <source>
        <strain evidence="11 12">DSM 25964</strain>
    </source>
</reference>
<evidence type="ECO:0000256" key="5">
    <source>
        <dbReference type="ARBA" id="ARBA00022692"/>
    </source>
</evidence>
<comment type="similarity">
    <text evidence="8">Belongs to the TRAP transporter small permease family.</text>
</comment>
<feature type="transmembrane region" description="Helical" evidence="9">
    <location>
        <begin position="82"/>
        <end position="103"/>
    </location>
</feature>
<evidence type="ECO:0000256" key="3">
    <source>
        <dbReference type="ARBA" id="ARBA00022475"/>
    </source>
</evidence>
<feature type="transmembrane region" description="Helical" evidence="9">
    <location>
        <begin position="7"/>
        <end position="28"/>
    </location>
</feature>
<keyword evidence="2" id="KW-0813">Transport</keyword>
<organism evidence="11 12">
    <name type="scientific">Aminivibrio pyruvatiphilus</name>
    <dbReference type="NCBI Taxonomy" id="1005740"/>
    <lineage>
        <taxon>Bacteria</taxon>
        <taxon>Thermotogati</taxon>
        <taxon>Synergistota</taxon>
        <taxon>Synergistia</taxon>
        <taxon>Synergistales</taxon>
        <taxon>Aminobacteriaceae</taxon>
        <taxon>Aminivibrio</taxon>
    </lineage>
</organism>
<keyword evidence="4" id="KW-0997">Cell inner membrane</keyword>
<evidence type="ECO:0000256" key="2">
    <source>
        <dbReference type="ARBA" id="ARBA00022448"/>
    </source>
</evidence>
<dbReference type="RefSeq" id="WP_133955344.1">
    <property type="nucleotide sequence ID" value="NZ_SORI01000001.1"/>
</dbReference>
<evidence type="ECO:0000259" key="10">
    <source>
        <dbReference type="Pfam" id="PF04290"/>
    </source>
</evidence>
<sequence>MKKIQTFFSVLTGICLAVVFAVTFGQVIQRYVFQLPMPWATDIIRIFFVYSVFFGMAVGVFKKAHLNIDVLVQVLPPRLKPWFDLLSNIVVCTFLTVVLRYSFSFMTANADQVTPYLLFPMSYVYMVIPFTVGFMVLFLALDTVKLLGTMAGRGNGSSSAGR</sequence>
<dbReference type="Pfam" id="PF04290">
    <property type="entry name" value="DctQ"/>
    <property type="match status" value="1"/>
</dbReference>
<dbReference type="OrthoDB" id="45144at2"/>
<dbReference type="InterPro" id="IPR007387">
    <property type="entry name" value="TRAP_DctQ"/>
</dbReference>
<feature type="domain" description="Tripartite ATP-independent periplasmic transporters DctQ component" evidence="10">
    <location>
        <begin position="20"/>
        <end position="147"/>
    </location>
</feature>
<evidence type="ECO:0000256" key="6">
    <source>
        <dbReference type="ARBA" id="ARBA00022989"/>
    </source>
</evidence>
<keyword evidence="12" id="KW-1185">Reference proteome</keyword>
<name>A0A4R8MJ16_9BACT</name>
<feature type="transmembrane region" description="Helical" evidence="9">
    <location>
        <begin position="43"/>
        <end position="61"/>
    </location>
</feature>
<feature type="transmembrane region" description="Helical" evidence="9">
    <location>
        <begin position="123"/>
        <end position="141"/>
    </location>
</feature>
<evidence type="ECO:0000313" key="12">
    <source>
        <dbReference type="Proteomes" id="UP000295066"/>
    </source>
</evidence>
<keyword evidence="3" id="KW-1003">Cell membrane</keyword>
<evidence type="ECO:0000256" key="8">
    <source>
        <dbReference type="ARBA" id="ARBA00038436"/>
    </source>
</evidence>
<dbReference type="AlphaFoldDB" id="A0A4R8MJ16"/>
<dbReference type="GO" id="GO:0022857">
    <property type="term" value="F:transmembrane transporter activity"/>
    <property type="evidence" value="ECO:0007669"/>
    <property type="project" value="TreeGrafter"/>
</dbReference>
<comment type="subcellular location">
    <subcellularLocation>
        <location evidence="1">Cell inner membrane</location>
        <topology evidence="1">Multi-pass membrane protein</topology>
    </subcellularLocation>
</comment>
<dbReference type="Proteomes" id="UP000295066">
    <property type="component" value="Unassembled WGS sequence"/>
</dbReference>
<proteinExistence type="inferred from homology"/>
<evidence type="ECO:0000256" key="7">
    <source>
        <dbReference type="ARBA" id="ARBA00023136"/>
    </source>
</evidence>
<dbReference type="InterPro" id="IPR055348">
    <property type="entry name" value="DctQ"/>
</dbReference>
<dbReference type="PANTHER" id="PTHR35011:SF2">
    <property type="entry name" value="2,3-DIKETO-L-GULONATE TRAP TRANSPORTER SMALL PERMEASE PROTEIN YIAM"/>
    <property type="match status" value="1"/>
</dbReference>
<keyword evidence="5 9" id="KW-0812">Transmembrane</keyword>
<keyword evidence="6 9" id="KW-1133">Transmembrane helix</keyword>
<evidence type="ECO:0000313" key="11">
    <source>
        <dbReference type="EMBL" id="TDY65008.1"/>
    </source>
</evidence>
<evidence type="ECO:0000256" key="9">
    <source>
        <dbReference type="SAM" id="Phobius"/>
    </source>
</evidence>
<protein>
    <submittedName>
        <fullName evidence="11">C4-dicarboxylate transporter DctQ subunit</fullName>
    </submittedName>
</protein>
<keyword evidence="7 9" id="KW-0472">Membrane</keyword>
<dbReference type="EMBL" id="SORI01000001">
    <property type="protein sequence ID" value="TDY65008.1"/>
    <property type="molecule type" value="Genomic_DNA"/>
</dbReference>
<evidence type="ECO:0000256" key="1">
    <source>
        <dbReference type="ARBA" id="ARBA00004429"/>
    </source>
</evidence>
<gene>
    <name evidence="11" type="ORF">C8D99_101154</name>
</gene>
<dbReference type="GO" id="GO:0015740">
    <property type="term" value="P:C4-dicarboxylate transport"/>
    <property type="evidence" value="ECO:0007669"/>
    <property type="project" value="TreeGrafter"/>
</dbReference>
<dbReference type="GO" id="GO:0005886">
    <property type="term" value="C:plasma membrane"/>
    <property type="evidence" value="ECO:0007669"/>
    <property type="project" value="UniProtKB-SubCell"/>
</dbReference>
<accession>A0A4R8MJ16</accession>
<dbReference type="PANTHER" id="PTHR35011">
    <property type="entry name" value="2,3-DIKETO-L-GULONATE TRAP TRANSPORTER SMALL PERMEASE PROTEIN YIAM"/>
    <property type="match status" value="1"/>
</dbReference>
<comment type="caution">
    <text evidence="11">The sequence shown here is derived from an EMBL/GenBank/DDBJ whole genome shotgun (WGS) entry which is preliminary data.</text>
</comment>
<evidence type="ECO:0000256" key="4">
    <source>
        <dbReference type="ARBA" id="ARBA00022519"/>
    </source>
</evidence>